<dbReference type="EMBL" id="DQAY01000022">
    <property type="protein sequence ID" value="HCO22112.1"/>
    <property type="molecule type" value="Genomic_DNA"/>
</dbReference>
<dbReference type="InterPro" id="IPR036986">
    <property type="entry name" value="S4_RNA-bd_sf"/>
</dbReference>
<gene>
    <name evidence="2" type="ORF">DIT97_03250</name>
</gene>
<dbReference type="RefSeq" id="WP_154897353.1">
    <property type="nucleotide sequence ID" value="NZ_CAXBMG010000001.1"/>
</dbReference>
<dbReference type="Proteomes" id="UP000263642">
    <property type="component" value="Unassembled WGS sequence"/>
</dbReference>
<dbReference type="SUPFAM" id="SSF55174">
    <property type="entry name" value="Alpha-L RNA-binding motif"/>
    <property type="match status" value="1"/>
</dbReference>
<dbReference type="CDD" id="cd00165">
    <property type="entry name" value="S4"/>
    <property type="match status" value="1"/>
</dbReference>
<dbReference type="Pfam" id="PF13275">
    <property type="entry name" value="S4_2"/>
    <property type="match status" value="1"/>
</dbReference>
<reference evidence="2 3" key="1">
    <citation type="journal article" date="2018" name="Nat. Biotechnol.">
        <title>A standardized bacterial taxonomy based on genome phylogeny substantially revises the tree of life.</title>
        <authorList>
            <person name="Parks D.H."/>
            <person name="Chuvochina M."/>
            <person name="Waite D.W."/>
            <person name="Rinke C."/>
            <person name="Skarshewski A."/>
            <person name="Chaumeil P.A."/>
            <person name="Hugenholtz P."/>
        </authorList>
    </citation>
    <scope>NUCLEOTIDE SEQUENCE [LARGE SCALE GENOMIC DNA]</scope>
    <source>
        <strain evidence="2">UBA9375</strain>
    </source>
</reference>
<accession>A0A517X597</accession>
<comment type="caution">
    <text evidence="2">The sequence shown here is derived from an EMBL/GenBank/DDBJ whole genome shotgun (WGS) entry which is preliminary data.</text>
</comment>
<sequence length="71" mass="7743">MVSEDRAPIRLDQFLKFQAAVGTGGHAKVVIQGGEVTVNGVVETRRRKQLAPGDIVGYAGEEWCVEMIDEN</sequence>
<dbReference type="PROSITE" id="PS50889">
    <property type="entry name" value="S4"/>
    <property type="match status" value="1"/>
</dbReference>
<dbReference type="GO" id="GO:0003723">
    <property type="term" value="F:RNA binding"/>
    <property type="evidence" value="ECO:0007669"/>
    <property type="project" value="UniProtKB-KW"/>
</dbReference>
<name>A0A3D3R204_9PLAN</name>
<keyword evidence="1" id="KW-0694">RNA-binding</keyword>
<evidence type="ECO:0000256" key="1">
    <source>
        <dbReference type="PROSITE-ProRule" id="PRU00182"/>
    </source>
</evidence>
<dbReference type="AlphaFoldDB" id="A0A3D3R204"/>
<organism evidence="2 3">
    <name type="scientific">Gimesia maris</name>
    <dbReference type="NCBI Taxonomy" id="122"/>
    <lineage>
        <taxon>Bacteria</taxon>
        <taxon>Pseudomonadati</taxon>
        <taxon>Planctomycetota</taxon>
        <taxon>Planctomycetia</taxon>
        <taxon>Planctomycetales</taxon>
        <taxon>Planctomycetaceae</taxon>
        <taxon>Gimesia</taxon>
    </lineage>
</organism>
<protein>
    <submittedName>
        <fullName evidence="2">Ribosome-associated protein</fullName>
    </submittedName>
</protein>
<accession>A0A3D3R204</accession>
<evidence type="ECO:0000313" key="2">
    <source>
        <dbReference type="EMBL" id="HCO22112.1"/>
    </source>
</evidence>
<dbReference type="Gene3D" id="3.10.290.10">
    <property type="entry name" value="RNA-binding S4 domain"/>
    <property type="match status" value="1"/>
</dbReference>
<proteinExistence type="predicted"/>
<evidence type="ECO:0000313" key="3">
    <source>
        <dbReference type="Proteomes" id="UP000263642"/>
    </source>
</evidence>